<name>A0A9D3SP59_9TELE</name>
<feature type="transmembrane region" description="Helical" evidence="2">
    <location>
        <begin position="38"/>
        <end position="60"/>
    </location>
</feature>
<reference evidence="4 5" key="1">
    <citation type="submission" date="2021-06" db="EMBL/GenBank/DDBJ databases">
        <title>Chromosome-level genome assembly of the red-tail catfish (Hemibagrus wyckioides).</title>
        <authorList>
            <person name="Shao F."/>
        </authorList>
    </citation>
    <scope>NUCLEOTIDE SEQUENCE [LARGE SCALE GENOMIC DNA]</scope>
    <source>
        <strain evidence="4">EC202008001</strain>
        <tissue evidence="4">Blood</tissue>
    </source>
</reference>
<comment type="caution">
    <text evidence="4">The sequence shown here is derived from an EMBL/GenBank/DDBJ whole genome shotgun (WGS) entry which is preliminary data.</text>
</comment>
<dbReference type="AlphaFoldDB" id="A0A9D3SP59"/>
<keyword evidence="5" id="KW-1185">Reference proteome</keyword>
<evidence type="ECO:0000256" key="2">
    <source>
        <dbReference type="SAM" id="Phobius"/>
    </source>
</evidence>
<keyword evidence="2" id="KW-0812">Transmembrane</keyword>
<keyword evidence="2" id="KW-1133">Transmembrane helix</keyword>
<dbReference type="Pfam" id="PF00229">
    <property type="entry name" value="TNF"/>
    <property type="match status" value="1"/>
</dbReference>
<keyword evidence="2" id="KW-0472">Membrane</keyword>
<evidence type="ECO:0000259" key="3">
    <source>
        <dbReference type="PROSITE" id="PS50049"/>
    </source>
</evidence>
<dbReference type="GO" id="GO:0005164">
    <property type="term" value="F:tumor necrosis factor receptor binding"/>
    <property type="evidence" value="ECO:0007669"/>
    <property type="project" value="InterPro"/>
</dbReference>
<dbReference type="InterPro" id="IPR006052">
    <property type="entry name" value="TNF_dom"/>
</dbReference>
<organism evidence="4 5">
    <name type="scientific">Hemibagrus wyckioides</name>
    <dbReference type="NCBI Taxonomy" id="337641"/>
    <lineage>
        <taxon>Eukaryota</taxon>
        <taxon>Metazoa</taxon>
        <taxon>Chordata</taxon>
        <taxon>Craniata</taxon>
        <taxon>Vertebrata</taxon>
        <taxon>Euteleostomi</taxon>
        <taxon>Actinopterygii</taxon>
        <taxon>Neopterygii</taxon>
        <taxon>Teleostei</taxon>
        <taxon>Ostariophysi</taxon>
        <taxon>Siluriformes</taxon>
        <taxon>Bagridae</taxon>
        <taxon>Hemibagrus</taxon>
    </lineage>
</organism>
<dbReference type="EMBL" id="JAHKSW010000005">
    <property type="protein sequence ID" value="KAG7331986.1"/>
    <property type="molecule type" value="Genomic_DNA"/>
</dbReference>
<feature type="domain" description="THD" evidence="3">
    <location>
        <begin position="99"/>
        <end position="243"/>
    </location>
</feature>
<accession>A0A9D3SP59</accession>
<dbReference type="Gene3D" id="2.60.120.40">
    <property type="match status" value="1"/>
</dbReference>
<comment type="similarity">
    <text evidence="1">Belongs to the tumor necrosis factor family.</text>
</comment>
<proteinExistence type="inferred from homology"/>
<evidence type="ECO:0000313" key="4">
    <source>
        <dbReference type="EMBL" id="KAG7331986.1"/>
    </source>
</evidence>
<dbReference type="OrthoDB" id="9936525at2759"/>
<dbReference type="Proteomes" id="UP000824219">
    <property type="component" value="Linkage Group LG05"/>
</dbReference>
<gene>
    <name evidence="4" type="ORF">KOW79_003820</name>
</gene>
<protein>
    <recommendedName>
        <fullName evidence="3">THD domain-containing protein</fullName>
    </recommendedName>
</protein>
<sequence>MELKDERAEGLELREAYTMLMETDAIVRNHRTLRRELCISRMVIFILLIACTVFCAILYLQQVPNGKNNDMSKDKANETFAGYKAISQEATKRDVQTNLVAFLRIKTPESNKSILEWEAYPPDERFSNFTLLDNGESLVIPRGGWYRLGLQITYMEESTTPKEGQIHLAHNITRYSDSYPVLIPVLSVYDTVYQKKPWFKSIFSEVVHVFIKGDRVKVESQNWQLIKSGGDMLSKTFLTVQFVSEIEDL</sequence>
<evidence type="ECO:0000256" key="1">
    <source>
        <dbReference type="ARBA" id="ARBA00008670"/>
    </source>
</evidence>
<dbReference type="GO" id="GO:0006955">
    <property type="term" value="P:immune response"/>
    <property type="evidence" value="ECO:0007669"/>
    <property type="project" value="InterPro"/>
</dbReference>
<dbReference type="GO" id="GO:0016020">
    <property type="term" value="C:membrane"/>
    <property type="evidence" value="ECO:0007669"/>
    <property type="project" value="InterPro"/>
</dbReference>
<evidence type="ECO:0000313" key="5">
    <source>
        <dbReference type="Proteomes" id="UP000824219"/>
    </source>
</evidence>
<dbReference type="InterPro" id="IPR008983">
    <property type="entry name" value="Tumour_necrosis_fac-like_dom"/>
</dbReference>
<dbReference type="PROSITE" id="PS50049">
    <property type="entry name" value="THD_2"/>
    <property type="match status" value="1"/>
</dbReference>
<dbReference type="SUPFAM" id="SSF49842">
    <property type="entry name" value="TNF-like"/>
    <property type="match status" value="1"/>
</dbReference>